<evidence type="ECO:0000256" key="1">
    <source>
        <dbReference type="ARBA" id="ARBA00004776"/>
    </source>
</evidence>
<dbReference type="Proteomes" id="UP000051655">
    <property type="component" value="Unassembled WGS sequence"/>
</dbReference>
<feature type="domain" description="Glycosyltransferase 2-like" evidence="5">
    <location>
        <begin position="13"/>
        <end position="180"/>
    </location>
</feature>
<dbReference type="STRING" id="1616.IV73_GL000914"/>
<keyword evidence="4" id="KW-0808">Transferase</keyword>
<keyword evidence="7" id="KW-1185">Reference proteome</keyword>
<dbReference type="PANTHER" id="PTHR43179:SF12">
    <property type="entry name" value="GALACTOFURANOSYLTRANSFERASE GLFT2"/>
    <property type="match status" value="1"/>
</dbReference>
<evidence type="ECO:0000256" key="4">
    <source>
        <dbReference type="ARBA" id="ARBA00022679"/>
    </source>
</evidence>
<evidence type="ECO:0000256" key="2">
    <source>
        <dbReference type="ARBA" id="ARBA00006739"/>
    </source>
</evidence>
<keyword evidence="3" id="KW-0328">Glycosyltransferase</keyword>
<dbReference type="PATRIC" id="fig|1616.3.peg.935"/>
<proteinExistence type="inferred from homology"/>
<dbReference type="EMBL" id="JQBP01000003">
    <property type="protein sequence ID" value="KRN75153.1"/>
    <property type="molecule type" value="Genomic_DNA"/>
</dbReference>
<reference evidence="6 7" key="1">
    <citation type="journal article" date="2015" name="Genome Announc.">
        <title>Expanding the biotechnology potential of lactobacilli through comparative genomics of 213 strains and associated genera.</title>
        <authorList>
            <person name="Sun Z."/>
            <person name="Harris H.M."/>
            <person name="McCann A."/>
            <person name="Guo C."/>
            <person name="Argimon S."/>
            <person name="Zhang W."/>
            <person name="Yang X."/>
            <person name="Jeffery I.B."/>
            <person name="Cooney J.C."/>
            <person name="Kagawa T.F."/>
            <person name="Liu W."/>
            <person name="Song Y."/>
            <person name="Salvetti E."/>
            <person name="Wrobel A."/>
            <person name="Rasinkangas P."/>
            <person name="Parkhill J."/>
            <person name="Rea M.C."/>
            <person name="O'Sullivan O."/>
            <person name="Ritari J."/>
            <person name="Douillard F.P."/>
            <person name="Paul Ross R."/>
            <person name="Yang R."/>
            <person name="Briner A.E."/>
            <person name="Felis G.E."/>
            <person name="de Vos W.M."/>
            <person name="Barrangou R."/>
            <person name="Klaenhammer T.R."/>
            <person name="Caufield P.W."/>
            <person name="Cui Y."/>
            <person name="Zhang H."/>
            <person name="O'Toole P.W."/>
        </authorList>
    </citation>
    <scope>NUCLEOTIDE SEQUENCE [LARGE SCALE GENOMIC DNA]</scope>
    <source>
        <strain evidence="6 7">DSM 20593</strain>
    </source>
</reference>
<dbReference type="SUPFAM" id="SSF53448">
    <property type="entry name" value="Nucleotide-diphospho-sugar transferases"/>
    <property type="match status" value="1"/>
</dbReference>
<dbReference type="PANTHER" id="PTHR43179">
    <property type="entry name" value="RHAMNOSYLTRANSFERASE WBBL"/>
    <property type="match status" value="1"/>
</dbReference>
<dbReference type="InterPro" id="IPR001173">
    <property type="entry name" value="Glyco_trans_2-like"/>
</dbReference>
<sequence>METKMTDKKVTAAIVTYNRLALLKESLAAVLNQTDYLSHVIVVNNKSDDGTKEYLATISDPRVLVYNSPENLGGAGGFNQAVRLFMEQLDDDYVWLMDDDTMVEPDALKYLVDFMDEHQHVGFVNSVVRWGARNGNPSWMNVPAPRVFTWQTALNYDNPGIEVVNSTFVSVMFSRAMVNKVGLPQKEYFIWGDDMEFTNRIADVDRGYTVVKSVAVHKSKENSMPGDIIREKDDSRLWRYRYEFRNRVLTARRISKREMRLVAWGALRYELPRVLLKRNIKFRWQKAGMIINGVFKGLAFNPEIEYVNGKPKEPIRSINALLRAYQLANPDERMTLDRELEIIDTYQLDDLRGKTAKADQFIADYKKDYQNK</sequence>
<comment type="similarity">
    <text evidence="2">Belongs to the glycosyltransferase 2 family.</text>
</comment>
<evidence type="ECO:0000313" key="7">
    <source>
        <dbReference type="Proteomes" id="UP000051655"/>
    </source>
</evidence>
<comment type="pathway">
    <text evidence="1">Cell wall biogenesis; cell wall polysaccharide biosynthesis.</text>
</comment>
<accession>A0A0R2JD00</accession>
<dbReference type="InterPro" id="IPR029044">
    <property type="entry name" value="Nucleotide-diphossugar_trans"/>
</dbReference>
<protein>
    <recommendedName>
        <fullName evidence="5">Glycosyltransferase 2-like domain-containing protein</fullName>
    </recommendedName>
</protein>
<evidence type="ECO:0000256" key="3">
    <source>
        <dbReference type="ARBA" id="ARBA00022676"/>
    </source>
</evidence>
<evidence type="ECO:0000313" key="6">
    <source>
        <dbReference type="EMBL" id="KRN75153.1"/>
    </source>
</evidence>
<name>A0A0R2JD00_9LACO</name>
<dbReference type="CDD" id="cd04185">
    <property type="entry name" value="GT_2_like_b"/>
    <property type="match status" value="1"/>
</dbReference>
<dbReference type="AlphaFoldDB" id="A0A0R2JD00"/>
<evidence type="ECO:0000259" key="5">
    <source>
        <dbReference type="Pfam" id="PF00535"/>
    </source>
</evidence>
<dbReference type="Pfam" id="PF00535">
    <property type="entry name" value="Glycos_transf_2"/>
    <property type="match status" value="1"/>
</dbReference>
<organism evidence="6 7">
    <name type="scientific">Weissella kandleri</name>
    <dbReference type="NCBI Taxonomy" id="1616"/>
    <lineage>
        <taxon>Bacteria</taxon>
        <taxon>Bacillati</taxon>
        <taxon>Bacillota</taxon>
        <taxon>Bacilli</taxon>
        <taxon>Lactobacillales</taxon>
        <taxon>Lactobacillaceae</taxon>
        <taxon>Weissella</taxon>
    </lineage>
</organism>
<gene>
    <name evidence="6" type="ORF">IV73_GL000914</name>
</gene>
<comment type="caution">
    <text evidence="6">The sequence shown here is derived from an EMBL/GenBank/DDBJ whole genome shotgun (WGS) entry which is preliminary data.</text>
</comment>
<dbReference type="Gene3D" id="3.90.550.10">
    <property type="entry name" value="Spore Coat Polysaccharide Biosynthesis Protein SpsA, Chain A"/>
    <property type="match status" value="1"/>
</dbReference>
<dbReference type="GO" id="GO:0016757">
    <property type="term" value="F:glycosyltransferase activity"/>
    <property type="evidence" value="ECO:0007669"/>
    <property type="project" value="UniProtKB-KW"/>
</dbReference>